<name>A0AAV8XIX3_9CUCU</name>
<evidence type="ECO:0000313" key="1">
    <source>
        <dbReference type="EMBL" id="KAJ8938497.1"/>
    </source>
</evidence>
<sequence length="60" mass="6575">MFSFEILHFPNRSRFPSLALDLATSPPPSLASPRALHSLAASLDTTTARDAGAAWRPRRQ</sequence>
<organism evidence="1 2">
    <name type="scientific">Aromia moschata</name>
    <dbReference type="NCBI Taxonomy" id="1265417"/>
    <lineage>
        <taxon>Eukaryota</taxon>
        <taxon>Metazoa</taxon>
        <taxon>Ecdysozoa</taxon>
        <taxon>Arthropoda</taxon>
        <taxon>Hexapoda</taxon>
        <taxon>Insecta</taxon>
        <taxon>Pterygota</taxon>
        <taxon>Neoptera</taxon>
        <taxon>Endopterygota</taxon>
        <taxon>Coleoptera</taxon>
        <taxon>Polyphaga</taxon>
        <taxon>Cucujiformia</taxon>
        <taxon>Chrysomeloidea</taxon>
        <taxon>Cerambycidae</taxon>
        <taxon>Cerambycinae</taxon>
        <taxon>Callichromatini</taxon>
        <taxon>Aromia</taxon>
    </lineage>
</organism>
<dbReference type="Proteomes" id="UP001162162">
    <property type="component" value="Unassembled WGS sequence"/>
</dbReference>
<gene>
    <name evidence="1" type="ORF">NQ318_005161</name>
</gene>
<protein>
    <submittedName>
        <fullName evidence="1">Uncharacterized protein</fullName>
    </submittedName>
</protein>
<proteinExistence type="predicted"/>
<comment type="caution">
    <text evidence="1">The sequence shown here is derived from an EMBL/GenBank/DDBJ whole genome shotgun (WGS) entry which is preliminary data.</text>
</comment>
<reference evidence="1" key="1">
    <citation type="journal article" date="2023" name="Insect Mol. Biol.">
        <title>Genome sequencing provides insights into the evolution of gene families encoding plant cell wall-degrading enzymes in longhorned beetles.</title>
        <authorList>
            <person name="Shin N.R."/>
            <person name="Okamura Y."/>
            <person name="Kirsch R."/>
            <person name="Pauchet Y."/>
        </authorList>
    </citation>
    <scope>NUCLEOTIDE SEQUENCE</scope>
    <source>
        <strain evidence="1">AMC_N1</strain>
    </source>
</reference>
<evidence type="ECO:0000313" key="2">
    <source>
        <dbReference type="Proteomes" id="UP001162162"/>
    </source>
</evidence>
<accession>A0AAV8XIX3</accession>
<dbReference type="AlphaFoldDB" id="A0AAV8XIX3"/>
<keyword evidence="2" id="KW-1185">Reference proteome</keyword>
<dbReference type="EMBL" id="JAPWTK010000553">
    <property type="protein sequence ID" value="KAJ8938497.1"/>
    <property type="molecule type" value="Genomic_DNA"/>
</dbReference>